<dbReference type="RefSeq" id="WP_343920249.1">
    <property type="nucleotide sequence ID" value="NZ_BAAAJT010000002.1"/>
</dbReference>
<protein>
    <recommendedName>
        <fullName evidence="4">PASTA domain-containing protein</fullName>
    </recommendedName>
</protein>
<dbReference type="Proteomes" id="UP001597351">
    <property type="component" value="Unassembled WGS sequence"/>
</dbReference>
<evidence type="ECO:0008006" key="4">
    <source>
        <dbReference type="Google" id="ProtNLM"/>
    </source>
</evidence>
<proteinExistence type="predicted"/>
<dbReference type="PROSITE" id="PS51257">
    <property type="entry name" value="PROKAR_LIPOPROTEIN"/>
    <property type="match status" value="1"/>
</dbReference>
<feature type="compositionally biased region" description="Low complexity" evidence="1">
    <location>
        <begin position="33"/>
        <end position="46"/>
    </location>
</feature>
<dbReference type="EMBL" id="JBHUGD010000003">
    <property type="protein sequence ID" value="MFD1948316.1"/>
    <property type="molecule type" value="Genomic_DNA"/>
</dbReference>
<accession>A0ABW4TRU1</accession>
<evidence type="ECO:0000313" key="2">
    <source>
        <dbReference type="EMBL" id="MFD1948316.1"/>
    </source>
</evidence>
<keyword evidence="3" id="KW-1185">Reference proteome</keyword>
<comment type="caution">
    <text evidence="2">The sequence shown here is derived from an EMBL/GenBank/DDBJ whole genome shotgun (WGS) entry which is preliminary data.</text>
</comment>
<name>A0ABW4TRU1_9ACTN</name>
<gene>
    <name evidence="2" type="ORF">ACFSDE_16050</name>
</gene>
<evidence type="ECO:0000256" key="1">
    <source>
        <dbReference type="SAM" id="MobiDB-lite"/>
    </source>
</evidence>
<reference evidence="3" key="1">
    <citation type="journal article" date="2019" name="Int. J. Syst. Evol. Microbiol.">
        <title>The Global Catalogue of Microorganisms (GCM) 10K type strain sequencing project: providing services to taxonomists for standard genome sequencing and annotation.</title>
        <authorList>
            <consortium name="The Broad Institute Genomics Platform"/>
            <consortium name="The Broad Institute Genome Sequencing Center for Infectious Disease"/>
            <person name="Wu L."/>
            <person name="Ma J."/>
        </authorList>
    </citation>
    <scope>NUCLEOTIDE SEQUENCE [LARGE SCALE GENOMIC DNA]</scope>
    <source>
        <strain evidence="3">CGMCC 1.12477</strain>
    </source>
</reference>
<organism evidence="2 3">
    <name type="scientific">Nocardioides aestuarii</name>
    <dbReference type="NCBI Taxonomy" id="252231"/>
    <lineage>
        <taxon>Bacteria</taxon>
        <taxon>Bacillati</taxon>
        <taxon>Actinomycetota</taxon>
        <taxon>Actinomycetes</taxon>
        <taxon>Propionibacteriales</taxon>
        <taxon>Nocardioidaceae</taxon>
        <taxon>Nocardioides</taxon>
    </lineage>
</organism>
<sequence>MTTPVRAAALAAVTLLLTGCGGGSPTSGGGPGAAAVPAAATGPHAPGGTRWTGIDGLVVAVPQGWETVAGTCASPDDREVAIQTGDAAAVRCALARSGNPAITLSPPGSLGWFPGRGVRCRASTSGPCSARIGEDDRGFRVTYRGPHAQRELEALLASATAVPQGWVTVPAISYGASDGESVRILEGAGLVGVPPDVDGPHYVVGTDPAVGSLVVEGSEVALVPGDG</sequence>
<feature type="region of interest" description="Disordered" evidence="1">
    <location>
        <begin position="24"/>
        <end position="46"/>
    </location>
</feature>
<evidence type="ECO:0000313" key="3">
    <source>
        <dbReference type="Proteomes" id="UP001597351"/>
    </source>
</evidence>